<sequence>MTISAFILSILVPLIVSSLQFKVNTTTLQYQYTCCFLVCMDRPIAEVFPSRAPPIFSSSPLDKDKPIANLTLAHHRLIFFLLLGTKLFYSFPRPITFSQCYLTLHGLTTRSATRVSCITSTAYHICLLSIPLLESEQRETTPMSTLSLVLR</sequence>
<protein>
    <submittedName>
        <fullName evidence="1">Uncharacterized protein</fullName>
    </submittedName>
</protein>
<evidence type="ECO:0000313" key="1">
    <source>
        <dbReference type="EMBL" id="KAH7916601.1"/>
    </source>
</evidence>
<keyword evidence="2" id="KW-1185">Reference proteome</keyword>
<name>A0ACB8AT82_9AGAM</name>
<organism evidence="1 2">
    <name type="scientific">Hygrophoropsis aurantiaca</name>
    <dbReference type="NCBI Taxonomy" id="72124"/>
    <lineage>
        <taxon>Eukaryota</taxon>
        <taxon>Fungi</taxon>
        <taxon>Dikarya</taxon>
        <taxon>Basidiomycota</taxon>
        <taxon>Agaricomycotina</taxon>
        <taxon>Agaricomycetes</taxon>
        <taxon>Agaricomycetidae</taxon>
        <taxon>Boletales</taxon>
        <taxon>Coniophorineae</taxon>
        <taxon>Hygrophoropsidaceae</taxon>
        <taxon>Hygrophoropsis</taxon>
    </lineage>
</organism>
<reference evidence="1" key="1">
    <citation type="journal article" date="2021" name="New Phytol.">
        <title>Evolutionary innovations through gain and loss of genes in the ectomycorrhizal Boletales.</title>
        <authorList>
            <person name="Wu G."/>
            <person name="Miyauchi S."/>
            <person name="Morin E."/>
            <person name="Kuo A."/>
            <person name="Drula E."/>
            <person name="Varga T."/>
            <person name="Kohler A."/>
            <person name="Feng B."/>
            <person name="Cao Y."/>
            <person name="Lipzen A."/>
            <person name="Daum C."/>
            <person name="Hundley H."/>
            <person name="Pangilinan J."/>
            <person name="Johnson J."/>
            <person name="Barry K."/>
            <person name="LaButti K."/>
            <person name="Ng V."/>
            <person name="Ahrendt S."/>
            <person name="Min B."/>
            <person name="Choi I.G."/>
            <person name="Park H."/>
            <person name="Plett J.M."/>
            <person name="Magnuson J."/>
            <person name="Spatafora J.W."/>
            <person name="Nagy L.G."/>
            <person name="Henrissat B."/>
            <person name="Grigoriev I.V."/>
            <person name="Yang Z.L."/>
            <person name="Xu J."/>
            <person name="Martin F.M."/>
        </authorList>
    </citation>
    <scope>NUCLEOTIDE SEQUENCE</scope>
    <source>
        <strain evidence="1">ATCC 28755</strain>
    </source>
</reference>
<dbReference type="EMBL" id="MU267590">
    <property type="protein sequence ID" value="KAH7916601.1"/>
    <property type="molecule type" value="Genomic_DNA"/>
</dbReference>
<comment type="caution">
    <text evidence="1">The sequence shown here is derived from an EMBL/GenBank/DDBJ whole genome shotgun (WGS) entry which is preliminary data.</text>
</comment>
<gene>
    <name evidence="1" type="ORF">BJ138DRAFT_289877</name>
</gene>
<proteinExistence type="predicted"/>
<dbReference type="Proteomes" id="UP000790377">
    <property type="component" value="Unassembled WGS sequence"/>
</dbReference>
<accession>A0ACB8AT82</accession>
<evidence type="ECO:0000313" key="2">
    <source>
        <dbReference type="Proteomes" id="UP000790377"/>
    </source>
</evidence>